<evidence type="ECO:0008006" key="3">
    <source>
        <dbReference type="Google" id="ProtNLM"/>
    </source>
</evidence>
<dbReference type="PANTHER" id="PTHR34709:SF79">
    <property type="entry name" value="F-BOX DOMAIN-CONTAINING PROTEIN"/>
    <property type="match status" value="1"/>
</dbReference>
<evidence type="ECO:0000313" key="1">
    <source>
        <dbReference type="EnsemblPlants" id="KQL06736"/>
    </source>
</evidence>
<dbReference type="EnsemblPlants" id="KQL06736">
    <property type="protein sequence ID" value="KQL06736"/>
    <property type="gene ID" value="SETIT_003978mg"/>
</dbReference>
<dbReference type="AlphaFoldDB" id="K3XPZ8"/>
<dbReference type="InterPro" id="IPR036047">
    <property type="entry name" value="F-box-like_dom_sf"/>
</dbReference>
<proteinExistence type="predicted"/>
<dbReference type="OMA" id="SKMRYAM"/>
<dbReference type="InterPro" id="IPR055312">
    <property type="entry name" value="FBL15-like"/>
</dbReference>
<reference evidence="2" key="1">
    <citation type="journal article" date="2012" name="Nat. Biotechnol.">
        <title>Reference genome sequence of the model plant Setaria.</title>
        <authorList>
            <person name="Bennetzen J.L."/>
            <person name="Schmutz J."/>
            <person name="Wang H."/>
            <person name="Percifield R."/>
            <person name="Hawkins J."/>
            <person name="Pontaroli A.C."/>
            <person name="Estep M."/>
            <person name="Feng L."/>
            <person name="Vaughn J.N."/>
            <person name="Grimwood J."/>
            <person name="Jenkins J."/>
            <person name="Barry K."/>
            <person name="Lindquist E."/>
            <person name="Hellsten U."/>
            <person name="Deshpande S."/>
            <person name="Wang X."/>
            <person name="Wu X."/>
            <person name="Mitros T."/>
            <person name="Triplett J."/>
            <person name="Yang X."/>
            <person name="Ye C.Y."/>
            <person name="Mauro-Herrera M."/>
            <person name="Wang L."/>
            <person name="Li P."/>
            <person name="Sharma M."/>
            <person name="Sharma R."/>
            <person name="Ronald P.C."/>
            <person name="Panaud O."/>
            <person name="Kellogg E.A."/>
            <person name="Brutnell T.P."/>
            <person name="Doust A.N."/>
            <person name="Tuskan G.A."/>
            <person name="Rokhsar D."/>
            <person name="Devos K.M."/>
        </authorList>
    </citation>
    <scope>NUCLEOTIDE SEQUENCE [LARGE SCALE GENOMIC DNA]</scope>
    <source>
        <strain evidence="2">cv. Yugu1</strain>
    </source>
</reference>
<dbReference type="Proteomes" id="UP000004995">
    <property type="component" value="Unassembled WGS sequence"/>
</dbReference>
<accession>K3XPZ8</accession>
<name>K3XPZ8_SETIT</name>
<organism evidence="1 2">
    <name type="scientific">Setaria italica</name>
    <name type="common">Foxtail millet</name>
    <name type="synonym">Panicum italicum</name>
    <dbReference type="NCBI Taxonomy" id="4555"/>
    <lineage>
        <taxon>Eukaryota</taxon>
        <taxon>Viridiplantae</taxon>
        <taxon>Streptophyta</taxon>
        <taxon>Embryophyta</taxon>
        <taxon>Tracheophyta</taxon>
        <taxon>Spermatophyta</taxon>
        <taxon>Magnoliopsida</taxon>
        <taxon>Liliopsida</taxon>
        <taxon>Poales</taxon>
        <taxon>Poaceae</taxon>
        <taxon>PACMAD clade</taxon>
        <taxon>Panicoideae</taxon>
        <taxon>Panicodae</taxon>
        <taxon>Paniceae</taxon>
        <taxon>Cenchrinae</taxon>
        <taxon>Setaria</taxon>
    </lineage>
</organism>
<keyword evidence="2" id="KW-1185">Reference proteome</keyword>
<dbReference type="Gramene" id="KQL06736">
    <property type="protein sequence ID" value="KQL06736"/>
    <property type="gene ID" value="SETIT_003978mg"/>
</dbReference>
<protein>
    <recommendedName>
        <fullName evidence="3">F-box domain-containing protein</fullName>
    </recommendedName>
</protein>
<dbReference type="EMBL" id="AGNK02003285">
    <property type="status" value="NOT_ANNOTATED_CDS"/>
    <property type="molecule type" value="Genomic_DNA"/>
</dbReference>
<sequence length="445" mass="49753">MDGSTGDDVDRISALSDNLLQTILSFVREAPAVTATAVLSRRWRHVWNRDRSLPLDDYGIRNRAVPGQHFAGFVDWGRSPLAKVDEWIRYGVQRVAGDFCLRIPFAEAESEAEQNAVGLPGYAWVASISLDLSPHGPRLPAVAAYEELTELTLNDVSFREDEQGRAAVPYAISCLPAALACLVLRAEALEELRFFFAFGGLQALDVTAPNLLLLKLELAIGLRVARITAPRLQEISIVRRLGVIHLHMHGQYRHKEDDSFWLLRDCPGVDDVEVSLNFLHDGGRTAKHAVDATLEGEETFPNVRSMRVKADFNSGDLDHLVASMASLLMRFPRLRSLCIDLIGTKRVKISGFTGASEELDLVSLLFKSSRSVIKSMSLSAASKMRYAMYFKQMMEDEDDDEDADGDDSREPIHVKLMDMSSTKSNRGHWHFGKSVCTWVRYTEKL</sequence>
<dbReference type="PANTHER" id="PTHR34709">
    <property type="entry name" value="OS10G0396666 PROTEIN"/>
    <property type="match status" value="1"/>
</dbReference>
<dbReference type="SUPFAM" id="SSF81383">
    <property type="entry name" value="F-box domain"/>
    <property type="match status" value="1"/>
</dbReference>
<dbReference type="InParanoid" id="K3XPZ8"/>
<reference evidence="1" key="2">
    <citation type="submission" date="2018-08" db="UniProtKB">
        <authorList>
            <consortium name="EnsemblPlants"/>
        </authorList>
    </citation>
    <scope>IDENTIFICATION</scope>
    <source>
        <strain evidence="1">Yugu1</strain>
    </source>
</reference>
<dbReference type="HOGENOM" id="CLU_017148_1_0_1"/>
<evidence type="ECO:0000313" key="2">
    <source>
        <dbReference type="Proteomes" id="UP000004995"/>
    </source>
</evidence>